<dbReference type="Proteomes" id="UP001044222">
    <property type="component" value="Chromosome 9"/>
</dbReference>
<comment type="caution">
    <text evidence="1">The sequence shown here is derived from an EMBL/GenBank/DDBJ whole genome shotgun (WGS) entry which is preliminary data.</text>
</comment>
<evidence type="ECO:0000313" key="2">
    <source>
        <dbReference type="Proteomes" id="UP001044222"/>
    </source>
</evidence>
<proteinExistence type="predicted"/>
<keyword evidence="2" id="KW-1185">Reference proteome</keyword>
<dbReference type="EMBL" id="JAFIRN010000009">
    <property type="protein sequence ID" value="KAG5842705.1"/>
    <property type="molecule type" value="Genomic_DNA"/>
</dbReference>
<name>A0A9D3M562_ANGAN</name>
<sequence>MDDLEDTTLSVLKAASIDEGVLKTLSWNDLKDLFPGPERFLKRKRLWDLISPEDWDSGLLIVNL</sequence>
<evidence type="ECO:0000313" key="1">
    <source>
        <dbReference type="EMBL" id="KAG5842705.1"/>
    </source>
</evidence>
<reference evidence="1" key="1">
    <citation type="submission" date="2021-01" db="EMBL/GenBank/DDBJ databases">
        <title>A chromosome-scale assembly of European eel, Anguilla anguilla.</title>
        <authorList>
            <person name="Henkel C."/>
            <person name="Jong-Raadsen S.A."/>
            <person name="Dufour S."/>
            <person name="Weltzien F.-A."/>
            <person name="Palstra A.P."/>
            <person name="Pelster B."/>
            <person name="Spaink H.P."/>
            <person name="Van Den Thillart G.E."/>
            <person name="Jansen H."/>
            <person name="Zahm M."/>
            <person name="Klopp C."/>
            <person name="Cedric C."/>
            <person name="Louis A."/>
            <person name="Berthelot C."/>
            <person name="Parey E."/>
            <person name="Roest Crollius H."/>
            <person name="Montfort J."/>
            <person name="Robinson-Rechavi M."/>
            <person name="Bucao C."/>
            <person name="Bouchez O."/>
            <person name="Gislard M."/>
            <person name="Lluch J."/>
            <person name="Milhes M."/>
            <person name="Lampietro C."/>
            <person name="Lopez Roques C."/>
            <person name="Donnadieu C."/>
            <person name="Braasch I."/>
            <person name="Desvignes T."/>
            <person name="Postlethwait J."/>
            <person name="Bobe J."/>
            <person name="Guiguen Y."/>
            <person name="Dirks R."/>
        </authorList>
    </citation>
    <scope>NUCLEOTIDE SEQUENCE</scope>
    <source>
        <strain evidence="1">Tag_6206</strain>
        <tissue evidence="1">Liver</tissue>
    </source>
</reference>
<gene>
    <name evidence="1" type="ORF">ANANG_G00180490</name>
</gene>
<dbReference type="AlphaFoldDB" id="A0A9D3M562"/>
<protein>
    <submittedName>
        <fullName evidence="1">Uncharacterized protein</fullName>
    </submittedName>
</protein>
<organism evidence="1 2">
    <name type="scientific">Anguilla anguilla</name>
    <name type="common">European freshwater eel</name>
    <name type="synonym">Muraena anguilla</name>
    <dbReference type="NCBI Taxonomy" id="7936"/>
    <lineage>
        <taxon>Eukaryota</taxon>
        <taxon>Metazoa</taxon>
        <taxon>Chordata</taxon>
        <taxon>Craniata</taxon>
        <taxon>Vertebrata</taxon>
        <taxon>Euteleostomi</taxon>
        <taxon>Actinopterygii</taxon>
        <taxon>Neopterygii</taxon>
        <taxon>Teleostei</taxon>
        <taxon>Anguilliformes</taxon>
        <taxon>Anguillidae</taxon>
        <taxon>Anguilla</taxon>
    </lineage>
</organism>
<accession>A0A9D3M562</accession>